<dbReference type="HOGENOM" id="CLU_2376017_0_0_1"/>
<name>G7K6G4_MEDTR</name>
<reference evidence="2 5" key="1">
    <citation type="journal article" date="2011" name="Nature">
        <title>The Medicago genome provides insight into the evolution of rhizobial symbioses.</title>
        <authorList>
            <person name="Young N.D."/>
            <person name="Debelle F."/>
            <person name="Oldroyd G.E."/>
            <person name="Geurts R."/>
            <person name="Cannon S.B."/>
            <person name="Udvardi M.K."/>
            <person name="Benedito V.A."/>
            <person name="Mayer K.F."/>
            <person name="Gouzy J."/>
            <person name="Schoof H."/>
            <person name="Van de Peer Y."/>
            <person name="Proost S."/>
            <person name="Cook D.R."/>
            <person name="Meyers B.C."/>
            <person name="Spannagl M."/>
            <person name="Cheung F."/>
            <person name="De Mita S."/>
            <person name="Krishnakumar V."/>
            <person name="Gundlach H."/>
            <person name="Zhou S."/>
            <person name="Mudge J."/>
            <person name="Bharti A.K."/>
            <person name="Murray J.D."/>
            <person name="Naoumkina M.A."/>
            <person name="Rosen B."/>
            <person name="Silverstein K.A."/>
            <person name="Tang H."/>
            <person name="Rombauts S."/>
            <person name="Zhao P.X."/>
            <person name="Zhou P."/>
            <person name="Barbe V."/>
            <person name="Bardou P."/>
            <person name="Bechner M."/>
            <person name="Bellec A."/>
            <person name="Berger A."/>
            <person name="Berges H."/>
            <person name="Bidwell S."/>
            <person name="Bisseling T."/>
            <person name="Choisne N."/>
            <person name="Couloux A."/>
            <person name="Denny R."/>
            <person name="Deshpande S."/>
            <person name="Dai X."/>
            <person name="Doyle J.J."/>
            <person name="Dudez A.M."/>
            <person name="Farmer A.D."/>
            <person name="Fouteau S."/>
            <person name="Franken C."/>
            <person name="Gibelin C."/>
            <person name="Gish J."/>
            <person name="Goldstein S."/>
            <person name="Gonzalez A.J."/>
            <person name="Green P.J."/>
            <person name="Hallab A."/>
            <person name="Hartog M."/>
            <person name="Hua A."/>
            <person name="Humphray S.J."/>
            <person name="Jeong D.H."/>
            <person name="Jing Y."/>
            <person name="Jocker A."/>
            <person name="Kenton S.M."/>
            <person name="Kim D.J."/>
            <person name="Klee K."/>
            <person name="Lai H."/>
            <person name="Lang C."/>
            <person name="Lin S."/>
            <person name="Macmil S.L."/>
            <person name="Magdelenat G."/>
            <person name="Matthews L."/>
            <person name="McCorrison J."/>
            <person name="Monaghan E.L."/>
            <person name="Mun J.H."/>
            <person name="Najar F.Z."/>
            <person name="Nicholson C."/>
            <person name="Noirot C."/>
            <person name="O'Bleness M."/>
            <person name="Paule C.R."/>
            <person name="Poulain J."/>
            <person name="Prion F."/>
            <person name="Qin B."/>
            <person name="Qu C."/>
            <person name="Retzel E.F."/>
            <person name="Riddle C."/>
            <person name="Sallet E."/>
            <person name="Samain S."/>
            <person name="Samson N."/>
            <person name="Sanders I."/>
            <person name="Saurat O."/>
            <person name="Scarpelli C."/>
            <person name="Schiex T."/>
            <person name="Segurens B."/>
            <person name="Severin A.J."/>
            <person name="Sherrier D.J."/>
            <person name="Shi R."/>
            <person name="Sims S."/>
            <person name="Singer S.R."/>
            <person name="Sinharoy S."/>
            <person name="Sterck L."/>
            <person name="Viollet A."/>
            <person name="Wang B.B."/>
            <person name="Wang K."/>
            <person name="Wang M."/>
            <person name="Wang X."/>
            <person name="Warfsmann J."/>
            <person name="Weissenbach J."/>
            <person name="White D.D."/>
            <person name="White J.D."/>
            <person name="Wiley G.B."/>
            <person name="Wincker P."/>
            <person name="Xing Y."/>
            <person name="Yang L."/>
            <person name="Yao Z."/>
            <person name="Ying F."/>
            <person name="Zhai J."/>
            <person name="Zhou L."/>
            <person name="Zuber A."/>
            <person name="Denarie J."/>
            <person name="Dixon R.A."/>
            <person name="May G.D."/>
            <person name="Schwartz D.C."/>
            <person name="Rogers J."/>
            <person name="Quetier F."/>
            <person name="Town C.D."/>
            <person name="Roe B.A."/>
        </authorList>
    </citation>
    <scope>NUCLEOTIDE SEQUENCE [LARGE SCALE GENOMIC DNA]</scope>
    <source>
        <strain evidence="2">A17</strain>
        <strain evidence="4 5">cv. Jemalong A17</strain>
    </source>
</reference>
<feature type="transmembrane region" description="Helical" evidence="1">
    <location>
        <begin position="26"/>
        <end position="48"/>
    </location>
</feature>
<dbReference type="EnsemblPlants" id="AES93802">
    <property type="protein sequence ID" value="AES93802"/>
    <property type="gene ID" value="MTR_5g007650"/>
</dbReference>
<organism evidence="2 5">
    <name type="scientific">Medicago truncatula</name>
    <name type="common">Barrel medic</name>
    <name type="synonym">Medicago tribuloides</name>
    <dbReference type="NCBI Taxonomy" id="3880"/>
    <lineage>
        <taxon>Eukaryota</taxon>
        <taxon>Viridiplantae</taxon>
        <taxon>Streptophyta</taxon>
        <taxon>Embryophyta</taxon>
        <taxon>Tracheophyta</taxon>
        <taxon>Spermatophyta</taxon>
        <taxon>Magnoliopsida</taxon>
        <taxon>eudicotyledons</taxon>
        <taxon>Gunneridae</taxon>
        <taxon>Pentapetalae</taxon>
        <taxon>rosids</taxon>
        <taxon>fabids</taxon>
        <taxon>Fabales</taxon>
        <taxon>Fabaceae</taxon>
        <taxon>Papilionoideae</taxon>
        <taxon>50 kb inversion clade</taxon>
        <taxon>NPAAA clade</taxon>
        <taxon>Hologalegina</taxon>
        <taxon>IRL clade</taxon>
        <taxon>Trifolieae</taxon>
        <taxon>Medicago</taxon>
    </lineage>
</organism>
<keyword evidence="1" id="KW-0472">Membrane</keyword>
<accession>G7K6G4</accession>
<evidence type="ECO:0000313" key="3">
    <source>
        <dbReference type="EMBL" id="RHN53398.1"/>
    </source>
</evidence>
<keyword evidence="1" id="KW-1133">Transmembrane helix</keyword>
<gene>
    <name evidence="2" type="ordered locus">MTR_5g007650</name>
    <name evidence="3" type="ORF">MtrunA17_Chr5g0395441</name>
</gene>
<protein>
    <submittedName>
        <fullName evidence="2">Transmembrane protein, putative</fullName>
    </submittedName>
</protein>
<evidence type="ECO:0000313" key="5">
    <source>
        <dbReference type="Proteomes" id="UP000002051"/>
    </source>
</evidence>
<dbReference type="EMBL" id="PSQE01000005">
    <property type="protein sequence ID" value="RHN53398.1"/>
    <property type="molecule type" value="Genomic_DNA"/>
</dbReference>
<keyword evidence="1 2" id="KW-0812">Transmembrane</keyword>
<reference evidence="4" key="3">
    <citation type="submission" date="2015-04" db="UniProtKB">
        <authorList>
            <consortium name="EnsemblPlants"/>
        </authorList>
    </citation>
    <scope>IDENTIFICATION</scope>
    <source>
        <strain evidence="4">cv. Jemalong A17</strain>
    </source>
</reference>
<dbReference type="Proteomes" id="UP000265566">
    <property type="component" value="Chromosome 5"/>
</dbReference>
<proteinExistence type="predicted"/>
<dbReference type="AlphaFoldDB" id="G7K6G4"/>
<reference evidence="2 5" key="2">
    <citation type="journal article" date="2014" name="BMC Genomics">
        <title>An improved genome release (version Mt4.0) for the model legume Medicago truncatula.</title>
        <authorList>
            <person name="Tang H."/>
            <person name="Krishnakumar V."/>
            <person name="Bidwell S."/>
            <person name="Rosen B."/>
            <person name="Chan A."/>
            <person name="Zhou S."/>
            <person name="Gentzbittel L."/>
            <person name="Childs K.L."/>
            <person name="Yandell M."/>
            <person name="Gundlach H."/>
            <person name="Mayer K.F."/>
            <person name="Schwartz D.C."/>
            <person name="Town C.D."/>
        </authorList>
    </citation>
    <scope>GENOME REANNOTATION</scope>
    <source>
        <strain evidence="4 5">cv. Jemalong A17</strain>
    </source>
</reference>
<evidence type="ECO:0000313" key="2">
    <source>
        <dbReference type="EMBL" id="AES93802.1"/>
    </source>
</evidence>
<keyword evidence="5" id="KW-1185">Reference proteome</keyword>
<dbReference type="EMBL" id="CM001221">
    <property type="protein sequence ID" value="AES93802.1"/>
    <property type="molecule type" value="Genomic_DNA"/>
</dbReference>
<sequence length="95" mass="10808">MKHFSPSSANLFSPFRISSSRSSKKIFLYFTRIDSLLFLMFGNINLIFSVKFQYQCRRILAGSPNSDPEHELLKSATISRALSVSISADTRKDLE</sequence>
<dbReference type="Proteomes" id="UP000002051">
    <property type="component" value="Chromosome 5"/>
</dbReference>
<reference evidence="3" key="4">
    <citation type="journal article" date="2018" name="Nat. Plants">
        <title>Whole-genome landscape of Medicago truncatula symbiotic genes.</title>
        <authorList>
            <person name="Pecrix Y."/>
            <person name="Gamas P."/>
            <person name="Carrere S."/>
        </authorList>
    </citation>
    <scope>NUCLEOTIDE SEQUENCE</scope>
    <source>
        <tissue evidence="3">Leaves</tissue>
    </source>
</reference>
<evidence type="ECO:0000256" key="1">
    <source>
        <dbReference type="SAM" id="Phobius"/>
    </source>
</evidence>
<dbReference type="PaxDb" id="3880-AES93802"/>
<dbReference type="Gramene" id="rna28300">
    <property type="protein sequence ID" value="RHN53398.1"/>
    <property type="gene ID" value="gene28300"/>
</dbReference>
<evidence type="ECO:0000313" key="4">
    <source>
        <dbReference type="EnsemblPlants" id="AES93802"/>
    </source>
</evidence>